<evidence type="ECO:0000313" key="1">
    <source>
        <dbReference type="EMBL" id="GAA4481763.1"/>
    </source>
</evidence>
<reference evidence="2" key="1">
    <citation type="journal article" date="2019" name="Int. J. Syst. Evol. Microbiol.">
        <title>The Global Catalogue of Microorganisms (GCM) 10K type strain sequencing project: providing services to taxonomists for standard genome sequencing and annotation.</title>
        <authorList>
            <consortium name="The Broad Institute Genomics Platform"/>
            <consortium name="The Broad Institute Genome Sequencing Center for Infectious Disease"/>
            <person name="Wu L."/>
            <person name="Ma J."/>
        </authorList>
    </citation>
    <scope>NUCLEOTIDE SEQUENCE [LARGE SCALE GENOMIC DNA]</scope>
    <source>
        <strain evidence="2">JCM 17839</strain>
    </source>
</reference>
<sequence>MAASAEGVNLSKVPDFVALGKSACDLAETVADQKSILGITTKREQIDAAAALGSVADPNGYNRMHVVVTAALADLCPKVALPASK</sequence>
<evidence type="ECO:0008006" key="3">
    <source>
        <dbReference type="Google" id="ProtNLM"/>
    </source>
</evidence>
<proteinExistence type="predicted"/>
<comment type="caution">
    <text evidence="1">The sequence shown here is derived from an EMBL/GenBank/DDBJ whole genome shotgun (WGS) entry which is preliminary data.</text>
</comment>
<evidence type="ECO:0000313" key="2">
    <source>
        <dbReference type="Proteomes" id="UP001500731"/>
    </source>
</evidence>
<gene>
    <name evidence="1" type="ORF">GCM10023171_10600</name>
</gene>
<name>A0ABP8P6Y1_9MICO</name>
<dbReference type="EMBL" id="BAABGP010000008">
    <property type="protein sequence ID" value="GAA4481763.1"/>
    <property type="molecule type" value="Genomic_DNA"/>
</dbReference>
<keyword evidence="2" id="KW-1185">Reference proteome</keyword>
<protein>
    <recommendedName>
        <fullName evidence="3">DUF732 domain-containing protein</fullName>
    </recommendedName>
</protein>
<organism evidence="1 2">
    <name type="scientific">Microbacterium panaciterrae</name>
    <dbReference type="NCBI Taxonomy" id="985759"/>
    <lineage>
        <taxon>Bacteria</taxon>
        <taxon>Bacillati</taxon>
        <taxon>Actinomycetota</taxon>
        <taxon>Actinomycetes</taxon>
        <taxon>Micrococcales</taxon>
        <taxon>Microbacteriaceae</taxon>
        <taxon>Microbacterium</taxon>
    </lineage>
</organism>
<dbReference type="Proteomes" id="UP001500731">
    <property type="component" value="Unassembled WGS sequence"/>
</dbReference>
<accession>A0ABP8P6Y1</accession>